<protein>
    <recommendedName>
        <fullName evidence="7">Rhodopsin domain-containing protein</fullName>
    </recommendedName>
</protein>
<dbReference type="InterPro" id="IPR052337">
    <property type="entry name" value="SAT4-like"/>
</dbReference>
<keyword evidence="9" id="KW-1185">Reference proteome</keyword>
<gene>
    <name evidence="8" type="ORF">PDIGIT_LOCUS8695</name>
</gene>
<feature type="transmembrane region" description="Helical" evidence="6">
    <location>
        <begin position="83"/>
        <end position="109"/>
    </location>
</feature>
<feature type="domain" description="Rhodopsin" evidence="7">
    <location>
        <begin position="27"/>
        <end position="264"/>
    </location>
</feature>
<evidence type="ECO:0000259" key="7">
    <source>
        <dbReference type="Pfam" id="PF20684"/>
    </source>
</evidence>
<sequence>MIVNDRGVQAARWASAFTALGFIGLVLRLWTRFTIIKSPGWEDLVLIIAWGAGTVMTIAVGLQTRHGLGAHVQDIDGRDTEMMLFYLYLSIITYCASLGLVKVAILMMYRRLFTMRKLGTFCRYLAFVLFLYTAVNVGGSTFTCIPIRASWTREPGARCVSNTQSWLITAVTNIILDLVIVILPMPMVRRMNLPAREKLLLAGIFALGGVVTIVSIIRLDSLMIMARSSDPTYDNATVAVISVVEVQVALICSCLATLRPLLSKCVPGLDSRHGAGSHSQWDRSILSVPEGAPAFTGRSDDEETLRSASTYTNPGMKVLVGAYRKEERLFRWSQRNI</sequence>
<keyword evidence="3 6" id="KW-1133">Transmembrane helix</keyword>
<comment type="similarity">
    <text evidence="5">Belongs to the SAT4 family.</text>
</comment>
<dbReference type="AlphaFoldDB" id="A0A9W4UG80"/>
<organism evidence="8 9">
    <name type="scientific">Periconia digitata</name>
    <dbReference type="NCBI Taxonomy" id="1303443"/>
    <lineage>
        <taxon>Eukaryota</taxon>
        <taxon>Fungi</taxon>
        <taxon>Dikarya</taxon>
        <taxon>Ascomycota</taxon>
        <taxon>Pezizomycotina</taxon>
        <taxon>Dothideomycetes</taxon>
        <taxon>Pleosporomycetidae</taxon>
        <taxon>Pleosporales</taxon>
        <taxon>Massarineae</taxon>
        <taxon>Periconiaceae</taxon>
        <taxon>Periconia</taxon>
    </lineage>
</organism>
<evidence type="ECO:0000256" key="1">
    <source>
        <dbReference type="ARBA" id="ARBA00004141"/>
    </source>
</evidence>
<accession>A0A9W4UG80</accession>
<dbReference type="EMBL" id="CAOQHR010000006">
    <property type="protein sequence ID" value="CAI6335611.1"/>
    <property type="molecule type" value="Genomic_DNA"/>
</dbReference>
<comment type="caution">
    <text evidence="8">The sequence shown here is derived from an EMBL/GenBank/DDBJ whole genome shotgun (WGS) entry which is preliminary data.</text>
</comment>
<evidence type="ECO:0000256" key="3">
    <source>
        <dbReference type="ARBA" id="ARBA00022989"/>
    </source>
</evidence>
<dbReference type="PANTHER" id="PTHR33048:SF47">
    <property type="entry name" value="INTEGRAL MEMBRANE PROTEIN-RELATED"/>
    <property type="match status" value="1"/>
</dbReference>
<feature type="transmembrane region" description="Helical" evidence="6">
    <location>
        <begin position="121"/>
        <end position="145"/>
    </location>
</feature>
<evidence type="ECO:0000256" key="4">
    <source>
        <dbReference type="ARBA" id="ARBA00023136"/>
    </source>
</evidence>
<comment type="subcellular location">
    <subcellularLocation>
        <location evidence="1">Membrane</location>
        <topology evidence="1">Multi-pass membrane protein</topology>
    </subcellularLocation>
</comment>
<evidence type="ECO:0000256" key="2">
    <source>
        <dbReference type="ARBA" id="ARBA00022692"/>
    </source>
</evidence>
<dbReference type="OrthoDB" id="444631at2759"/>
<dbReference type="Pfam" id="PF20684">
    <property type="entry name" value="Fung_rhodopsin"/>
    <property type="match status" value="1"/>
</dbReference>
<keyword evidence="2 6" id="KW-0812">Transmembrane</keyword>
<feature type="transmembrane region" description="Helical" evidence="6">
    <location>
        <begin position="165"/>
        <end position="187"/>
    </location>
</feature>
<reference evidence="8" key="1">
    <citation type="submission" date="2023-01" db="EMBL/GenBank/DDBJ databases">
        <authorList>
            <person name="Van Ghelder C."/>
            <person name="Rancurel C."/>
        </authorList>
    </citation>
    <scope>NUCLEOTIDE SEQUENCE</scope>
    <source>
        <strain evidence="8">CNCM I-4278</strain>
    </source>
</reference>
<feature type="transmembrane region" description="Helical" evidence="6">
    <location>
        <begin position="237"/>
        <end position="258"/>
    </location>
</feature>
<evidence type="ECO:0000313" key="8">
    <source>
        <dbReference type="EMBL" id="CAI6335611.1"/>
    </source>
</evidence>
<keyword evidence="4 6" id="KW-0472">Membrane</keyword>
<feature type="transmembrane region" description="Helical" evidence="6">
    <location>
        <begin position="43"/>
        <end position="63"/>
    </location>
</feature>
<evidence type="ECO:0000256" key="6">
    <source>
        <dbReference type="SAM" id="Phobius"/>
    </source>
</evidence>
<dbReference type="GO" id="GO:0016020">
    <property type="term" value="C:membrane"/>
    <property type="evidence" value="ECO:0007669"/>
    <property type="project" value="UniProtKB-SubCell"/>
</dbReference>
<dbReference type="PANTHER" id="PTHR33048">
    <property type="entry name" value="PTH11-LIKE INTEGRAL MEMBRANE PROTEIN (AFU_ORTHOLOGUE AFUA_5G11245)"/>
    <property type="match status" value="1"/>
</dbReference>
<feature type="transmembrane region" description="Helical" evidence="6">
    <location>
        <begin position="199"/>
        <end position="217"/>
    </location>
</feature>
<evidence type="ECO:0000256" key="5">
    <source>
        <dbReference type="ARBA" id="ARBA00038359"/>
    </source>
</evidence>
<evidence type="ECO:0000313" key="9">
    <source>
        <dbReference type="Proteomes" id="UP001152607"/>
    </source>
</evidence>
<dbReference type="Proteomes" id="UP001152607">
    <property type="component" value="Unassembled WGS sequence"/>
</dbReference>
<feature type="transmembrane region" description="Helical" evidence="6">
    <location>
        <begin position="12"/>
        <end position="31"/>
    </location>
</feature>
<dbReference type="InterPro" id="IPR049326">
    <property type="entry name" value="Rhodopsin_dom_fungi"/>
</dbReference>
<name>A0A9W4UG80_9PLEO</name>
<proteinExistence type="inferred from homology"/>